<proteinExistence type="inferred from homology"/>
<sequence>MSNFQPPPTVLLPHLPAKTLVGIDLLSFTSTEQFHGITDLPAGWHFLYTGTTSNFSLRCGAWFYVGDITHVEHTHAQSQNDAHDQQPIVRAQGWEVRIWKWNGETETLLPMLSNTDENRLEIMRSKANLGRLRQMGALFGYRSEQAQEGDIRQSDWGKLTDRLSPQILSRIVGGEAHIDDDGRPSWSITSASSAARDAEHIPGLGAQEASNVTGRFGSEKEEKELQFLPVDLKRTWREGAIGRERTEAAQDRSWALGDLIQRYNNTGPSSSDQRQGENHILGELQFCFLMVLTLMNYSCLEQWKRLLGLILTCRMAIREREGFFKDVLELLLLQLQHCRDVEGGLFEMDGDYDGNFLRKLLTGFRPLMNEALDGVADSVVKNQMDALEQWVRAEYGWELRKESIMRRGMMQLEDGEQVELVMTGADEDDETGEYAPVIVDTGEGDGTAASDADHDIEISTPVN</sequence>
<evidence type="ECO:0000313" key="5">
    <source>
        <dbReference type="EMBL" id="KAH8691220.1"/>
    </source>
</evidence>
<dbReference type="CDD" id="cd13778">
    <property type="entry name" value="Aar2_C"/>
    <property type="match status" value="1"/>
</dbReference>
<comment type="similarity">
    <text evidence="1">Belongs to the AAR2 family.</text>
</comment>
<dbReference type="InterPro" id="IPR038514">
    <property type="entry name" value="AAR2_C_sf"/>
</dbReference>
<gene>
    <name evidence="5" type="ORF">BGW36DRAFT_305159</name>
</gene>
<evidence type="ECO:0000259" key="3">
    <source>
        <dbReference type="Pfam" id="PF05282"/>
    </source>
</evidence>
<dbReference type="InterPro" id="IPR007946">
    <property type="entry name" value="AAR2"/>
</dbReference>
<evidence type="ECO:0000259" key="4">
    <source>
        <dbReference type="Pfam" id="PF20981"/>
    </source>
</evidence>
<organism evidence="5 6">
    <name type="scientific">Talaromyces proteolyticus</name>
    <dbReference type="NCBI Taxonomy" id="1131652"/>
    <lineage>
        <taxon>Eukaryota</taxon>
        <taxon>Fungi</taxon>
        <taxon>Dikarya</taxon>
        <taxon>Ascomycota</taxon>
        <taxon>Pezizomycotina</taxon>
        <taxon>Eurotiomycetes</taxon>
        <taxon>Eurotiomycetidae</taxon>
        <taxon>Eurotiales</taxon>
        <taxon>Trichocomaceae</taxon>
        <taxon>Talaromyces</taxon>
        <taxon>Talaromyces sect. Bacilispori</taxon>
    </lineage>
</organism>
<dbReference type="Gene3D" id="1.25.40.550">
    <property type="entry name" value="Aar2, C-terminal domain-like"/>
    <property type="match status" value="1"/>
</dbReference>
<comment type="caution">
    <text evidence="5">The sequence shown here is derived from an EMBL/GenBank/DDBJ whole genome shotgun (WGS) entry which is preliminary data.</text>
</comment>
<name>A0AAD4PTQ2_9EURO</name>
<feature type="domain" description="AAR2 C-terminal" evidence="3">
    <location>
        <begin position="227"/>
        <end position="399"/>
    </location>
</feature>
<dbReference type="Proteomes" id="UP001201262">
    <property type="component" value="Unassembled WGS sequence"/>
</dbReference>
<dbReference type="PANTHER" id="PTHR12689:SF4">
    <property type="entry name" value="PROTEIN AAR2 HOMOLOG"/>
    <property type="match status" value="1"/>
</dbReference>
<dbReference type="GeneID" id="70242331"/>
<dbReference type="EMBL" id="JAJTJA010000012">
    <property type="protein sequence ID" value="KAH8691220.1"/>
    <property type="molecule type" value="Genomic_DNA"/>
</dbReference>
<dbReference type="Gene3D" id="2.60.34.20">
    <property type="match status" value="1"/>
</dbReference>
<feature type="region of interest" description="Disordered" evidence="2">
    <location>
        <begin position="437"/>
        <end position="463"/>
    </location>
</feature>
<dbReference type="Pfam" id="PF05282">
    <property type="entry name" value="AAR2"/>
    <property type="match status" value="1"/>
</dbReference>
<accession>A0AAD4PTQ2</accession>
<keyword evidence="6" id="KW-1185">Reference proteome</keyword>
<dbReference type="GO" id="GO:0000244">
    <property type="term" value="P:spliceosomal tri-snRNP complex assembly"/>
    <property type="evidence" value="ECO:0007669"/>
    <property type="project" value="TreeGrafter"/>
</dbReference>
<evidence type="ECO:0000313" key="6">
    <source>
        <dbReference type="Proteomes" id="UP001201262"/>
    </source>
</evidence>
<dbReference type="AlphaFoldDB" id="A0AAD4PTQ2"/>
<dbReference type="PANTHER" id="PTHR12689">
    <property type="entry name" value="A1 CISTRON SPLICING FACTOR AAR2-RELATED"/>
    <property type="match status" value="1"/>
</dbReference>
<dbReference type="RefSeq" id="XP_046067312.1">
    <property type="nucleotide sequence ID" value="XM_046212044.1"/>
</dbReference>
<dbReference type="InterPro" id="IPR033647">
    <property type="entry name" value="Aar2_N"/>
</dbReference>
<reference evidence="5" key="1">
    <citation type="submission" date="2021-12" db="EMBL/GenBank/DDBJ databases">
        <title>Convergent genome expansion in fungi linked to evolution of root-endophyte symbiosis.</title>
        <authorList>
            <consortium name="DOE Joint Genome Institute"/>
            <person name="Ke Y.-H."/>
            <person name="Bonito G."/>
            <person name="Liao H.-L."/>
            <person name="Looney B."/>
            <person name="Rojas-Flechas A."/>
            <person name="Nash J."/>
            <person name="Hameed K."/>
            <person name="Schadt C."/>
            <person name="Martin F."/>
            <person name="Crous P.W."/>
            <person name="Miettinen O."/>
            <person name="Magnuson J.K."/>
            <person name="Labbe J."/>
            <person name="Jacobson D."/>
            <person name="Doktycz M.J."/>
            <person name="Veneault-Fourrey C."/>
            <person name="Kuo A."/>
            <person name="Mondo S."/>
            <person name="Calhoun S."/>
            <person name="Riley R."/>
            <person name="Ohm R."/>
            <person name="LaButti K."/>
            <person name="Andreopoulos B."/>
            <person name="Pangilinan J."/>
            <person name="Nolan M."/>
            <person name="Tritt A."/>
            <person name="Clum A."/>
            <person name="Lipzen A."/>
            <person name="Daum C."/>
            <person name="Barry K."/>
            <person name="Grigoriev I.V."/>
            <person name="Vilgalys R."/>
        </authorList>
    </citation>
    <scope>NUCLEOTIDE SEQUENCE</scope>
    <source>
        <strain evidence="5">PMI_201</strain>
    </source>
</reference>
<protein>
    <submittedName>
        <fullName evidence="5">AAR2 family protein</fullName>
    </submittedName>
</protein>
<dbReference type="InterPro" id="IPR033648">
    <property type="entry name" value="AAR2_C"/>
</dbReference>
<evidence type="ECO:0000256" key="1">
    <source>
        <dbReference type="ARBA" id="ARBA00006281"/>
    </source>
</evidence>
<dbReference type="CDD" id="cd13777">
    <property type="entry name" value="Aar2_N"/>
    <property type="match status" value="1"/>
</dbReference>
<feature type="region of interest" description="Disordered" evidence="2">
    <location>
        <begin position="182"/>
        <end position="204"/>
    </location>
</feature>
<feature type="domain" description="AAR2 N-terminal" evidence="4">
    <location>
        <begin position="8"/>
        <end position="173"/>
    </location>
</feature>
<dbReference type="Pfam" id="PF20981">
    <property type="entry name" value="AAR2_1st"/>
    <property type="match status" value="1"/>
</dbReference>
<dbReference type="InterPro" id="IPR038516">
    <property type="entry name" value="AAR2_N_sf"/>
</dbReference>
<evidence type="ECO:0000256" key="2">
    <source>
        <dbReference type="SAM" id="MobiDB-lite"/>
    </source>
</evidence>